<feature type="domain" description="Glycosyltransferase subfamily 4-like N-terminal" evidence="2">
    <location>
        <begin position="17"/>
        <end position="178"/>
    </location>
</feature>
<comment type="caution">
    <text evidence="3">The sequence shown here is derived from an EMBL/GenBank/DDBJ whole genome shotgun (WGS) entry which is preliminary data.</text>
</comment>
<dbReference type="STRING" id="1802538.A2382_00870"/>
<evidence type="ECO:0000313" key="4">
    <source>
        <dbReference type="Proteomes" id="UP000178999"/>
    </source>
</evidence>
<dbReference type="Pfam" id="PF13439">
    <property type="entry name" value="Glyco_transf_4"/>
    <property type="match status" value="1"/>
</dbReference>
<name>A0A1F8CU99_9BACT</name>
<dbReference type="PANTHER" id="PTHR46401:SF2">
    <property type="entry name" value="GLYCOSYLTRANSFERASE WBBK-RELATED"/>
    <property type="match status" value="1"/>
</dbReference>
<sequence>MKIAIDARFYGLENAGLGRYTVNLIHSLSKIDKENEYSVLLRKKYFKELSLPGNFKKVEAEFQHYGFSEQLHLVRLLNSMDFDFVHFLHFNIPILFRGKYIVTIHDLLMHRQKGYEATTLNPLMYEFKRVGYRHVFSEAVKKACQIIVPTKTVKIDLTRYYKFLPESKISVIHEGIDAKFHSTEKDLKDVLKKYNISEKYFIYVGNAYPHKNLERVIEGVVQLNKSGKVNELLKLVIVTPRNVFRNRLAMQVSRYFASEHVTILGYVPDD</sequence>
<organism evidence="3 4">
    <name type="scientific">Candidatus Woesebacteria bacterium RIFOXYB1_FULL_38_16</name>
    <dbReference type="NCBI Taxonomy" id="1802538"/>
    <lineage>
        <taxon>Bacteria</taxon>
        <taxon>Candidatus Woeseibacteriota</taxon>
    </lineage>
</organism>
<dbReference type="GO" id="GO:0009103">
    <property type="term" value="P:lipopolysaccharide biosynthetic process"/>
    <property type="evidence" value="ECO:0007669"/>
    <property type="project" value="TreeGrafter"/>
</dbReference>
<evidence type="ECO:0000313" key="3">
    <source>
        <dbReference type="EMBL" id="OGM79318.1"/>
    </source>
</evidence>
<dbReference type="GO" id="GO:0016757">
    <property type="term" value="F:glycosyltransferase activity"/>
    <property type="evidence" value="ECO:0007669"/>
    <property type="project" value="TreeGrafter"/>
</dbReference>
<gene>
    <name evidence="3" type="ORF">A2382_00870</name>
</gene>
<dbReference type="PANTHER" id="PTHR46401">
    <property type="entry name" value="GLYCOSYLTRANSFERASE WBBK-RELATED"/>
    <property type="match status" value="1"/>
</dbReference>
<dbReference type="InterPro" id="IPR028098">
    <property type="entry name" value="Glyco_trans_4-like_N"/>
</dbReference>
<dbReference type="Gene3D" id="3.40.50.2000">
    <property type="entry name" value="Glycogen Phosphorylase B"/>
    <property type="match status" value="2"/>
</dbReference>
<proteinExistence type="predicted"/>
<dbReference type="Proteomes" id="UP000178999">
    <property type="component" value="Unassembled WGS sequence"/>
</dbReference>
<reference evidence="3 4" key="1">
    <citation type="journal article" date="2016" name="Nat. Commun.">
        <title>Thousands of microbial genomes shed light on interconnected biogeochemical processes in an aquifer system.</title>
        <authorList>
            <person name="Anantharaman K."/>
            <person name="Brown C.T."/>
            <person name="Hug L.A."/>
            <person name="Sharon I."/>
            <person name="Castelle C.J."/>
            <person name="Probst A.J."/>
            <person name="Thomas B.C."/>
            <person name="Singh A."/>
            <person name="Wilkins M.J."/>
            <person name="Karaoz U."/>
            <person name="Brodie E.L."/>
            <person name="Williams K.H."/>
            <person name="Hubbard S.S."/>
            <person name="Banfield J.F."/>
        </authorList>
    </citation>
    <scope>NUCLEOTIDE SEQUENCE [LARGE SCALE GENOMIC DNA]</scope>
</reference>
<keyword evidence="1" id="KW-0808">Transferase</keyword>
<accession>A0A1F8CU99</accession>
<dbReference type="SUPFAM" id="SSF53756">
    <property type="entry name" value="UDP-Glycosyltransferase/glycogen phosphorylase"/>
    <property type="match status" value="1"/>
</dbReference>
<dbReference type="AlphaFoldDB" id="A0A1F8CU99"/>
<feature type="non-terminal residue" evidence="3">
    <location>
        <position position="270"/>
    </location>
</feature>
<dbReference type="EMBL" id="MGHY01000018">
    <property type="protein sequence ID" value="OGM79318.1"/>
    <property type="molecule type" value="Genomic_DNA"/>
</dbReference>
<evidence type="ECO:0000256" key="1">
    <source>
        <dbReference type="ARBA" id="ARBA00022679"/>
    </source>
</evidence>
<protein>
    <recommendedName>
        <fullName evidence="2">Glycosyltransferase subfamily 4-like N-terminal domain-containing protein</fullName>
    </recommendedName>
</protein>
<evidence type="ECO:0000259" key="2">
    <source>
        <dbReference type="Pfam" id="PF13439"/>
    </source>
</evidence>